<protein>
    <recommendedName>
        <fullName evidence="3">DUF2200 domain-containing protein</fullName>
    </recommendedName>
</protein>
<sequence length="123" mass="13841">MSLHSKAASQEEKLIRMSFSKVYPLYVQKVVRKGRTEEELLSVIQWLTGYNAGEIKYLAESSVTFSQFFDKAQIHPLASEIRGAVCGVHIEMIQNPVARLVRILDKLVDDLAKGKPLEKILPG</sequence>
<gene>
    <name evidence="1" type="ORF">JCM31826_00170</name>
</gene>
<dbReference type="AlphaFoldDB" id="A0A401XHQ4"/>
<organism evidence="1 2">
    <name type="scientific">Thermaurantimonas aggregans</name>
    <dbReference type="NCBI Taxonomy" id="2173829"/>
    <lineage>
        <taxon>Bacteria</taxon>
        <taxon>Pseudomonadati</taxon>
        <taxon>Bacteroidota</taxon>
        <taxon>Flavobacteriia</taxon>
        <taxon>Flavobacteriales</taxon>
        <taxon>Schleiferiaceae</taxon>
        <taxon>Thermaurantimonas</taxon>
    </lineage>
</organism>
<dbReference type="InterPro" id="IPR023204">
    <property type="entry name" value="SP1917_dom_sf"/>
</dbReference>
<dbReference type="InterPro" id="IPR014580">
    <property type="entry name" value="UCP033199"/>
</dbReference>
<dbReference type="Pfam" id="PF09966">
    <property type="entry name" value="DUF2200"/>
    <property type="match status" value="1"/>
</dbReference>
<dbReference type="OrthoDB" id="3192540at2"/>
<evidence type="ECO:0008006" key="3">
    <source>
        <dbReference type="Google" id="ProtNLM"/>
    </source>
</evidence>
<proteinExistence type="predicted"/>
<dbReference type="Proteomes" id="UP000286715">
    <property type="component" value="Unassembled WGS sequence"/>
</dbReference>
<name>A0A401XHQ4_9FLAO</name>
<keyword evidence="2" id="KW-1185">Reference proteome</keyword>
<evidence type="ECO:0000313" key="1">
    <source>
        <dbReference type="EMBL" id="GCD76535.1"/>
    </source>
</evidence>
<dbReference type="RefSeq" id="WP_124396615.1">
    <property type="nucleotide sequence ID" value="NZ_BHZE01000001.1"/>
</dbReference>
<accession>A0A401XHQ4</accession>
<reference evidence="1 2" key="1">
    <citation type="submission" date="2018-11" db="EMBL/GenBank/DDBJ databases">
        <title>Schleiferia aggregans sp. nov., a moderately thermophilic heterotrophic bacterium isolated from microbial mats at a terrestrial hot spring.</title>
        <authorList>
            <person name="Iino T."/>
            <person name="Ohkuma M."/>
            <person name="Haruta S."/>
        </authorList>
    </citation>
    <scope>NUCLEOTIDE SEQUENCE [LARGE SCALE GENOMIC DNA]</scope>
    <source>
        <strain evidence="1 2">LA</strain>
    </source>
</reference>
<evidence type="ECO:0000313" key="2">
    <source>
        <dbReference type="Proteomes" id="UP000286715"/>
    </source>
</evidence>
<comment type="caution">
    <text evidence="1">The sequence shown here is derived from an EMBL/GenBank/DDBJ whole genome shotgun (WGS) entry which is preliminary data.</text>
</comment>
<dbReference type="Gene3D" id="1.10.8.290">
    <property type="entry name" value="uncharacterized protein sp1917 domain"/>
    <property type="match status" value="1"/>
</dbReference>
<dbReference type="EMBL" id="BHZE01000001">
    <property type="protein sequence ID" value="GCD76535.1"/>
    <property type="molecule type" value="Genomic_DNA"/>
</dbReference>